<accession>A0A1A6C783</accession>
<organism evidence="10 11">
    <name type="scientific">Acidihalobacter prosperus</name>
    <dbReference type="NCBI Taxonomy" id="160660"/>
    <lineage>
        <taxon>Bacteria</taxon>
        <taxon>Pseudomonadati</taxon>
        <taxon>Pseudomonadota</taxon>
        <taxon>Gammaproteobacteria</taxon>
        <taxon>Chromatiales</taxon>
        <taxon>Ectothiorhodospiraceae</taxon>
        <taxon>Acidihalobacter</taxon>
    </lineage>
</organism>
<dbReference type="Pfam" id="PF01648">
    <property type="entry name" value="ACPS"/>
    <property type="match status" value="1"/>
</dbReference>
<dbReference type="RefSeq" id="WP_065089069.1">
    <property type="nucleotide sequence ID" value="NZ_JQSG02000001.1"/>
</dbReference>
<feature type="binding site" evidence="8">
    <location>
        <position position="9"/>
    </location>
    <ligand>
        <name>Mg(2+)</name>
        <dbReference type="ChEBI" id="CHEBI:18420"/>
    </ligand>
</feature>
<dbReference type="GO" id="GO:0005737">
    <property type="term" value="C:cytoplasm"/>
    <property type="evidence" value="ECO:0007669"/>
    <property type="project" value="UniProtKB-SubCell"/>
</dbReference>
<gene>
    <name evidence="8" type="primary">acpS</name>
    <name evidence="10" type="ORF">Thpro_020125</name>
</gene>
<keyword evidence="5 8" id="KW-0460">Magnesium</keyword>
<dbReference type="InterPro" id="IPR037143">
    <property type="entry name" value="4-PPantetheinyl_Trfase_dom_sf"/>
</dbReference>
<evidence type="ECO:0000256" key="5">
    <source>
        <dbReference type="ARBA" id="ARBA00022842"/>
    </source>
</evidence>
<comment type="caution">
    <text evidence="10">The sequence shown here is derived from an EMBL/GenBank/DDBJ whole genome shotgun (WGS) entry which is preliminary data.</text>
</comment>
<name>A0A1A6C783_9GAMM</name>
<keyword evidence="7 8" id="KW-0275">Fatty acid biosynthesis</keyword>
<dbReference type="Proteomes" id="UP000029273">
    <property type="component" value="Unassembled WGS sequence"/>
</dbReference>
<dbReference type="EMBL" id="JQSG02000001">
    <property type="protein sequence ID" value="OBS10409.1"/>
    <property type="molecule type" value="Genomic_DNA"/>
</dbReference>
<evidence type="ECO:0000256" key="8">
    <source>
        <dbReference type="HAMAP-Rule" id="MF_00101"/>
    </source>
</evidence>
<dbReference type="AlphaFoldDB" id="A0A1A6C783"/>
<comment type="catalytic activity">
    <reaction evidence="8">
        <text>apo-[ACP] + CoA = holo-[ACP] + adenosine 3',5'-bisphosphate + H(+)</text>
        <dbReference type="Rhea" id="RHEA:12068"/>
        <dbReference type="Rhea" id="RHEA-COMP:9685"/>
        <dbReference type="Rhea" id="RHEA-COMP:9690"/>
        <dbReference type="ChEBI" id="CHEBI:15378"/>
        <dbReference type="ChEBI" id="CHEBI:29999"/>
        <dbReference type="ChEBI" id="CHEBI:57287"/>
        <dbReference type="ChEBI" id="CHEBI:58343"/>
        <dbReference type="ChEBI" id="CHEBI:64479"/>
        <dbReference type="EC" id="2.7.8.7"/>
    </reaction>
</comment>
<evidence type="ECO:0000256" key="1">
    <source>
        <dbReference type="ARBA" id="ARBA00022516"/>
    </source>
</evidence>
<dbReference type="GO" id="GO:0006633">
    <property type="term" value="P:fatty acid biosynthetic process"/>
    <property type="evidence" value="ECO:0007669"/>
    <property type="project" value="UniProtKB-UniRule"/>
</dbReference>
<keyword evidence="2 8" id="KW-0808">Transferase</keyword>
<evidence type="ECO:0000259" key="9">
    <source>
        <dbReference type="Pfam" id="PF01648"/>
    </source>
</evidence>
<protein>
    <recommendedName>
        <fullName evidence="8">Holo-[acyl-carrier-protein] synthase</fullName>
        <shortName evidence="8">Holo-ACP synthase</shortName>
        <ecNumber evidence="8">2.7.8.7</ecNumber>
    </recommendedName>
    <alternativeName>
        <fullName evidence="8">4'-phosphopantetheinyl transferase AcpS</fullName>
    </alternativeName>
</protein>
<keyword evidence="8" id="KW-0963">Cytoplasm</keyword>
<feature type="domain" description="4'-phosphopantetheinyl transferase" evidence="9">
    <location>
        <begin position="5"/>
        <end position="120"/>
    </location>
</feature>
<dbReference type="InterPro" id="IPR004568">
    <property type="entry name" value="Ppantetheine-prot_Trfase_dom"/>
</dbReference>
<dbReference type="NCBIfam" id="TIGR00556">
    <property type="entry name" value="pantethn_trn"/>
    <property type="match status" value="1"/>
</dbReference>
<dbReference type="EC" id="2.7.8.7" evidence="8"/>
<evidence type="ECO:0000256" key="3">
    <source>
        <dbReference type="ARBA" id="ARBA00022723"/>
    </source>
</evidence>
<evidence type="ECO:0000313" key="11">
    <source>
        <dbReference type="Proteomes" id="UP000029273"/>
    </source>
</evidence>
<dbReference type="Gene3D" id="3.90.470.20">
    <property type="entry name" value="4'-phosphopantetheinyl transferase domain"/>
    <property type="match status" value="1"/>
</dbReference>
<comment type="subcellular location">
    <subcellularLocation>
        <location evidence="8">Cytoplasm</location>
    </subcellularLocation>
</comment>
<comment type="function">
    <text evidence="8">Transfers the 4'-phosphopantetheine moiety from coenzyme A to a Ser of acyl-carrier-protein.</text>
</comment>
<dbReference type="NCBIfam" id="TIGR00516">
    <property type="entry name" value="acpS"/>
    <property type="match status" value="1"/>
</dbReference>
<dbReference type="STRING" id="160660.BJI67_09455"/>
<dbReference type="OrthoDB" id="517356at2"/>
<keyword evidence="1 8" id="KW-0444">Lipid biosynthesis</keyword>
<feature type="binding site" evidence="8">
    <location>
        <position position="58"/>
    </location>
    <ligand>
        <name>Mg(2+)</name>
        <dbReference type="ChEBI" id="CHEBI:18420"/>
    </ligand>
</feature>
<proteinExistence type="inferred from homology"/>
<dbReference type="SUPFAM" id="SSF56214">
    <property type="entry name" value="4'-phosphopantetheinyl transferase"/>
    <property type="match status" value="1"/>
</dbReference>
<keyword evidence="6 8" id="KW-0443">Lipid metabolism</keyword>
<sequence length="127" mass="13527">MAIRGIGVDLVRVARLERLHARYGERLAERVLHPDERPGLAEAPEPARYLAKRFAAKEAGSKALGTGFALGVRLRDLRVAHDDLGKPALVLSGVAAERAAALGVTGCHLSLSDEHEHVIALVVLEGA</sequence>
<dbReference type="GO" id="GO:0008897">
    <property type="term" value="F:holo-[acyl-carrier-protein] synthase activity"/>
    <property type="evidence" value="ECO:0007669"/>
    <property type="project" value="UniProtKB-UniRule"/>
</dbReference>
<dbReference type="InterPro" id="IPR008278">
    <property type="entry name" value="4-PPantetheinyl_Trfase_dom"/>
</dbReference>
<comment type="cofactor">
    <cofactor evidence="8">
        <name>Mg(2+)</name>
        <dbReference type="ChEBI" id="CHEBI:18420"/>
    </cofactor>
</comment>
<evidence type="ECO:0000256" key="4">
    <source>
        <dbReference type="ARBA" id="ARBA00022832"/>
    </source>
</evidence>
<dbReference type="GO" id="GO:0000287">
    <property type="term" value="F:magnesium ion binding"/>
    <property type="evidence" value="ECO:0007669"/>
    <property type="project" value="UniProtKB-UniRule"/>
</dbReference>
<keyword evidence="11" id="KW-1185">Reference proteome</keyword>
<evidence type="ECO:0000256" key="6">
    <source>
        <dbReference type="ARBA" id="ARBA00023098"/>
    </source>
</evidence>
<dbReference type="InterPro" id="IPR002582">
    <property type="entry name" value="ACPS"/>
</dbReference>
<keyword evidence="3 8" id="KW-0479">Metal-binding</keyword>
<evidence type="ECO:0000256" key="2">
    <source>
        <dbReference type="ARBA" id="ARBA00022679"/>
    </source>
</evidence>
<evidence type="ECO:0000256" key="7">
    <source>
        <dbReference type="ARBA" id="ARBA00023160"/>
    </source>
</evidence>
<evidence type="ECO:0000313" key="10">
    <source>
        <dbReference type="EMBL" id="OBS10409.1"/>
    </source>
</evidence>
<keyword evidence="4 8" id="KW-0276">Fatty acid metabolism</keyword>
<comment type="similarity">
    <text evidence="8">Belongs to the P-Pant transferase superfamily. AcpS family.</text>
</comment>
<reference evidence="10 11" key="1">
    <citation type="journal article" date="2014" name="Genome Announc.">
        <title>Draft Genome Sequence of the Iron-Oxidizing, Acidophilic, and Halotolerant 'Thiobacillus prosperus' Type Strain DSM 5130.</title>
        <authorList>
            <person name="Ossandon F.J."/>
            <person name="Cardenas J.P."/>
            <person name="Corbett M."/>
            <person name="Quatrini R."/>
            <person name="Holmes D.S."/>
            <person name="Watkin E."/>
        </authorList>
    </citation>
    <scope>NUCLEOTIDE SEQUENCE [LARGE SCALE GENOMIC DNA]</scope>
    <source>
        <strain evidence="10 11">DSM 5130</strain>
    </source>
</reference>
<dbReference type="HAMAP" id="MF_00101">
    <property type="entry name" value="AcpS"/>
    <property type="match status" value="1"/>
</dbReference>